<dbReference type="Proteomes" id="UP000001635">
    <property type="component" value="Chromosome"/>
</dbReference>
<dbReference type="STRING" id="880070.Cycma_3024"/>
<name>G0J568_CYCMS</name>
<evidence type="ECO:0000313" key="1">
    <source>
        <dbReference type="EMBL" id="AEL26752.1"/>
    </source>
</evidence>
<protein>
    <submittedName>
        <fullName evidence="1">Uncharacterized protein</fullName>
    </submittedName>
</protein>
<dbReference type="HOGENOM" id="CLU_2805297_0_0_10"/>
<proteinExistence type="predicted"/>
<gene>
    <name evidence="1" type="ordered locus">Cycma_3024</name>
</gene>
<dbReference type="EMBL" id="CP002955">
    <property type="protein sequence ID" value="AEL26752.1"/>
    <property type="molecule type" value="Genomic_DNA"/>
</dbReference>
<accession>G0J568</accession>
<sequence>MPSLFYNLLKSEEDLIVLIKGLGLWKGPEFMIDKNYHMGCIAATKLFLHIPSRTISSIGFLKDYIIL</sequence>
<dbReference type="AlphaFoldDB" id="G0J568"/>
<evidence type="ECO:0000313" key="2">
    <source>
        <dbReference type="Proteomes" id="UP000001635"/>
    </source>
</evidence>
<keyword evidence="2" id="KW-1185">Reference proteome</keyword>
<reference evidence="2" key="1">
    <citation type="submission" date="2011-07" db="EMBL/GenBank/DDBJ databases">
        <title>The complete genome of Cyclobacterium marinum DSM 745.</title>
        <authorList>
            <person name="Lucas S."/>
            <person name="Han J."/>
            <person name="Lapidus A."/>
            <person name="Bruce D."/>
            <person name="Goodwin L."/>
            <person name="Pitluck S."/>
            <person name="Peters L."/>
            <person name="Kyrpides N."/>
            <person name="Mavromatis K."/>
            <person name="Ivanova N."/>
            <person name="Ovchinnikova G."/>
            <person name="Chertkov O."/>
            <person name="Detter J.C."/>
            <person name="Tapia R."/>
            <person name="Han C."/>
            <person name="Land M."/>
            <person name="Hauser L."/>
            <person name="Markowitz V."/>
            <person name="Cheng J.-F."/>
            <person name="Hugenholtz P."/>
            <person name="Woyke T."/>
            <person name="Wu D."/>
            <person name="Tindall B."/>
            <person name="Schuetze A."/>
            <person name="Brambilla E."/>
            <person name="Klenk H.-P."/>
            <person name="Eisen J.A."/>
        </authorList>
    </citation>
    <scope>NUCLEOTIDE SEQUENCE [LARGE SCALE GENOMIC DNA]</scope>
    <source>
        <strain evidence="2">ATCC 25205 / DSM 745 / LMG 13164 / NCIMB 1802</strain>
    </source>
</reference>
<organism evidence="1 2">
    <name type="scientific">Cyclobacterium marinum (strain ATCC 25205 / DSM 745 / LMG 13164 / NCIMB 1802)</name>
    <name type="common">Flectobacillus marinus</name>
    <dbReference type="NCBI Taxonomy" id="880070"/>
    <lineage>
        <taxon>Bacteria</taxon>
        <taxon>Pseudomonadati</taxon>
        <taxon>Bacteroidota</taxon>
        <taxon>Cytophagia</taxon>
        <taxon>Cytophagales</taxon>
        <taxon>Cyclobacteriaceae</taxon>
        <taxon>Cyclobacterium</taxon>
    </lineage>
</organism>
<dbReference type="KEGG" id="cmr:Cycma_3024"/>